<keyword evidence="1" id="KW-0812">Transmembrane</keyword>
<organism evidence="2 3">
    <name type="scientific">Actinomadura rudentiformis</name>
    <dbReference type="NCBI Taxonomy" id="359158"/>
    <lineage>
        <taxon>Bacteria</taxon>
        <taxon>Bacillati</taxon>
        <taxon>Actinomycetota</taxon>
        <taxon>Actinomycetes</taxon>
        <taxon>Streptosporangiales</taxon>
        <taxon>Thermomonosporaceae</taxon>
        <taxon>Actinomadura</taxon>
    </lineage>
</organism>
<evidence type="ECO:0000256" key="1">
    <source>
        <dbReference type="SAM" id="Phobius"/>
    </source>
</evidence>
<feature type="transmembrane region" description="Helical" evidence="1">
    <location>
        <begin position="57"/>
        <end position="78"/>
    </location>
</feature>
<name>A0A6H9YQY1_9ACTN</name>
<comment type="caution">
    <text evidence="2">The sequence shown here is derived from an EMBL/GenBank/DDBJ whole genome shotgun (WGS) entry which is preliminary data.</text>
</comment>
<dbReference type="EMBL" id="WBMT01000004">
    <property type="protein sequence ID" value="KAB2350314.1"/>
    <property type="molecule type" value="Genomic_DNA"/>
</dbReference>
<feature type="transmembrane region" description="Helical" evidence="1">
    <location>
        <begin position="28"/>
        <end position="51"/>
    </location>
</feature>
<reference evidence="2 3" key="1">
    <citation type="submission" date="2019-09" db="EMBL/GenBank/DDBJ databases">
        <title>Actinomadura physcomitrii sp. nov., a novel actinomycete isolated from moss [Physcomitrium sphaericum (Ludw) Fuernr].</title>
        <authorList>
            <person name="Zhuang X."/>
            <person name="Liu C."/>
        </authorList>
    </citation>
    <scope>NUCLEOTIDE SEQUENCE [LARGE SCALE GENOMIC DNA]</scope>
    <source>
        <strain evidence="2 3">HMC1</strain>
    </source>
</reference>
<evidence type="ECO:0000313" key="3">
    <source>
        <dbReference type="Proteomes" id="UP000468735"/>
    </source>
</evidence>
<keyword evidence="1" id="KW-1133">Transmembrane helix</keyword>
<evidence type="ECO:0000313" key="2">
    <source>
        <dbReference type="EMBL" id="KAB2350314.1"/>
    </source>
</evidence>
<dbReference type="AlphaFoldDB" id="A0A6H9YQY1"/>
<keyword evidence="1" id="KW-0472">Membrane</keyword>
<dbReference type="OrthoDB" id="4201806at2"/>
<protein>
    <recommendedName>
        <fullName evidence="4">PH domain-containing protein</fullName>
    </recommendedName>
</protein>
<sequence length="193" mass="21462">MAETRPNPEPSSGPLHVQNRRTARLHPWLLILFVLNFATLILAGVLSNTVFADPGPIISLIWWAWLLQLIASGAFLIWRLSRPPRLYIGPEGIKFSNGRLQVAYNWSEIAFVTIATRRHLFGHRPTVCLRSLDNLGPEVVFAQHLSGSPSTLPFRDQATGWIVVCNIDQFGLPAAHVQEALAHYAGPRMRTGG</sequence>
<proteinExistence type="predicted"/>
<gene>
    <name evidence="2" type="ORF">F8566_11090</name>
</gene>
<accession>A0A6H9YQY1</accession>
<keyword evidence="3" id="KW-1185">Reference proteome</keyword>
<evidence type="ECO:0008006" key="4">
    <source>
        <dbReference type="Google" id="ProtNLM"/>
    </source>
</evidence>
<dbReference type="RefSeq" id="WP_151560062.1">
    <property type="nucleotide sequence ID" value="NZ_WBMT01000004.1"/>
</dbReference>
<dbReference type="Proteomes" id="UP000468735">
    <property type="component" value="Unassembled WGS sequence"/>
</dbReference>